<dbReference type="Gene3D" id="3.40.50.620">
    <property type="entry name" value="HUPs"/>
    <property type="match status" value="1"/>
</dbReference>
<feature type="transmembrane region" description="Helical" evidence="6">
    <location>
        <begin position="199"/>
        <end position="219"/>
    </location>
</feature>
<evidence type="ECO:0000256" key="3">
    <source>
        <dbReference type="ARBA" id="ARBA00022692"/>
    </source>
</evidence>
<accession>A0A0P7FSB8</accession>
<organism evidence="7 8">
    <name type="scientific">Halolamina pelagica</name>
    <dbReference type="NCBI Taxonomy" id="699431"/>
    <lineage>
        <taxon>Archaea</taxon>
        <taxon>Methanobacteriati</taxon>
        <taxon>Methanobacteriota</taxon>
        <taxon>Stenosarchaea group</taxon>
        <taxon>Halobacteria</taxon>
        <taxon>Halobacteriales</taxon>
        <taxon>Haloferacaceae</taxon>
    </lineage>
</organism>
<dbReference type="GO" id="GO:0005886">
    <property type="term" value="C:plasma membrane"/>
    <property type="evidence" value="ECO:0007669"/>
    <property type="project" value="UniProtKB-SubCell"/>
</dbReference>
<dbReference type="OrthoDB" id="85180at2157"/>
<dbReference type="PANTHER" id="PTHR34584:SF1">
    <property type="entry name" value="NA(+)_H(+) ANTIPORTER SUBUNIT E1"/>
    <property type="match status" value="1"/>
</dbReference>
<dbReference type="PATRIC" id="fig|699431.3.peg.282"/>
<gene>
    <name evidence="7" type="ORF">SY89_00262</name>
</gene>
<evidence type="ECO:0000256" key="6">
    <source>
        <dbReference type="SAM" id="Phobius"/>
    </source>
</evidence>
<keyword evidence="3 6" id="KW-0812">Transmembrane</keyword>
<proteinExistence type="predicted"/>
<name>A0A0P7FSB8_9EURY</name>
<sequence length="345" mass="37847">MVTVTEPRLLVPVDESASLRNTVAYAVDEAISRAGEEREPATIHFVFPLAERISFRNSSSRADAARTLLDRVASWAEEDAKGADITIETALVATHEYLSTPNDYADVLVRYANEHDLGLAVFDPRYDPIGSTPLLPSLEAEVRRAGLTVEEAPRDAEQPSQPLVRRGTLTQFFALFAASFGFYLLLAGSVAPFELATGAISAGIVAVALWRVSLTSPVAPLQTVKRLARFCLYVPFLLWEIVKANVEIAYIVLHPDLPIDPEMVEFDAAVWSALPVTTLANSITLTPGTLTVDVERQHLIIHTLTGSAREDLFAGTLERAVRFVFYGRAAARIPSPFERREEDDA</sequence>
<dbReference type="EMBL" id="LGUC01000001">
    <property type="protein sequence ID" value="KPN29548.1"/>
    <property type="molecule type" value="Genomic_DNA"/>
</dbReference>
<dbReference type="Pfam" id="PF01899">
    <property type="entry name" value="MNHE"/>
    <property type="match status" value="1"/>
</dbReference>
<dbReference type="InterPro" id="IPR014729">
    <property type="entry name" value="Rossmann-like_a/b/a_fold"/>
</dbReference>
<protein>
    <submittedName>
        <fullName evidence="7">Putative monovalent cation/H+ antiporter subunit E</fullName>
    </submittedName>
</protein>
<dbReference type="PANTHER" id="PTHR34584">
    <property type="entry name" value="NA(+)/H(+) ANTIPORTER SUBUNIT E1"/>
    <property type="match status" value="1"/>
</dbReference>
<keyword evidence="5 6" id="KW-0472">Membrane</keyword>
<dbReference type="NCBIfam" id="NF009295">
    <property type="entry name" value="PRK12652.1"/>
    <property type="match status" value="1"/>
</dbReference>
<reference evidence="8" key="1">
    <citation type="submission" date="2013-11" db="EMBL/GenBank/DDBJ databases">
        <authorList>
            <person name="Hoang H.T."/>
            <person name="Killian M.L."/>
            <person name="Madson D.M."/>
            <person name="Arruda P.H.E."/>
            <person name="Sun D."/>
            <person name="Schwartz K.J."/>
            <person name="Yoon K."/>
        </authorList>
    </citation>
    <scope>NUCLEOTIDE SEQUENCE [LARGE SCALE GENOMIC DNA]</scope>
    <source>
        <strain evidence="8">CDK2</strain>
    </source>
</reference>
<dbReference type="GO" id="GO:0008324">
    <property type="term" value="F:monoatomic cation transmembrane transporter activity"/>
    <property type="evidence" value="ECO:0007669"/>
    <property type="project" value="InterPro"/>
</dbReference>
<comment type="caution">
    <text evidence="7">The sequence shown here is derived from an EMBL/GenBank/DDBJ whole genome shotgun (WGS) entry which is preliminary data.</text>
</comment>
<keyword evidence="8" id="KW-1185">Reference proteome</keyword>
<dbReference type="InterPro" id="IPR002758">
    <property type="entry name" value="Cation_antiport_E"/>
</dbReference>
<comment type="subcellular location">
    <subcellularLocation>
        <location evidence="1">Cell membrane</location>
        <topology evidence="1">Multi-pass membrane protein</topology>
    </subcellularLocation>
</comment>
<evidence type="ECO:0000256" key="2">
    <source>
        <dbReference type="ARBA" id="ARBA00022475"/>
    </source>
</evidence>
<dbReference type="Proteomes" id="UP000050535">
    <property type="component" value="Unassembled WGS sequence"/>
</dbReference>
<evidence type="ECO:0000313" key="8">
    <source>
        <dbReference type="Proteomes" id="UP000050535"/>
    </source>
</evidence>
<keyword evidence="2" id="KW-1003">Cell membrane</keyword>
<feature type="transmembrane region" description="Helical" evidence="6">
    <location>
        <begin position="172"/>
        <end position="193"/>
    </location>
</feature>
<dbReference type="STRING" id="699431.SY89_00262"/>
<evidence type="ECO:0000256" key="4">
    <source>
        <dbReference type="ARBA" id="ARBA00022989"/>
    </source>
</evidence>
<dbReference type="AlphaFoldDB" id="A0A0P7FSB8"/>
<keyword evidence="4 6" id="KW-1133">Transmembrane helix</keyword>
<evidence type="ECO:0000256" key="5">
    <source>
        <dbReference type="ARBA" id="ARBA00023136"/>
    </source>
</evidence>
<evidence type="ECO:0000313" key="7">
    <source>
        <dbReference type="EMBL" id="KPN29548.1"/>
    </source>
</evidence>
<evidence type="ECO:0000256" key="1">
    <source>
        <dbReference type="ARBA" id="ARBA00004651"/>
    </source>
</evidence>